<dbReference type="InterPro" id="IPR003653">
    <property type="entry name" value="Peptidase_C48_C"/>
</dbReference>
<reference evidence="5" key="1">
    <citation type="submission" date="2020-05" db="EMBL/GenBank/DDBJ databases">
        <title>WGS assembly of Panicum virgatum.</title>
        <authorList>
            <person name="Lovell J.T."/>
            <person name="Jenkins J."/>
            <person name="Shu S."/>
            <person name="Juenger T.E."/>
            <person name="Schmutz J."/>
        </authorList>
    </citation>
    <scope>NUCLEOTIDE SEQUENCE</scope>
    <source>
        <strain evidence="5">AP13</strain>
    </source>
</reference>
<dbReference type="AlphaFoldDB" id="A0A8T0VXK7"/>
<organism evidence="5 6">
    <name type="scientific">Panicum virgatum</name>
    <name type="common">Blackwell switchgrass</name>
    <dbReference type="NCBI Taxonomy" id="38727"/>
    <lineage>
        <taxon>Eukaryota</taxon>
        <taxon>Viridiplantae</taxon>
        <taxon>Streptophyta</taxon>
        <taxon>Embryophyta</taxon>
        <taxon>Tracheophyta</taxon>
        <taxon>Spermatophyta</taxon>
        <taxon>Magnoliopsida</taxon>
        <taxon>Liliopsida</taxon>
        <taxon>Poales</taxon>
        <taxon>Poaceae</taxon>
        <taxon>PACMAD clade</taxon>
        <taxon>Panicoideae</taxon>
        <taxon>Panicodae</taxon>
        <taxon>Paniceae</taxon>
        <taxon>Panicinae</taxon>
        <taxon>Panicum</taxon>
        <taxon>Panicum sect. Hiantes</taxon>
    </lineage>
</organism>
<accession>A0A8T0VXK7</accession>
<dbReference type="SUPFAM" id="SSF54001">
    <property type="entry name" value="Cysteine proteinases"/>
    <property type="match status" value="1"/>
</dbReference>
<dbReference type="GO" id="GO:0008234">
    <property type="term" value="F:cysteine-type peptidase activity"/>
    <property type="evidence" value="ECO:0007669"/>
    <property type="project" value="InterPro"/>
</dbReference>
<dbReference type="GO" id="GO:0006508">
    <property type="term" value="P:proteolysis"/>
    <property type="evidence" value="ECO:0007669"/>
    <property type="project" value="UniProtKB-KW"/>
</dbReference>
<feature type="domain" description="Ubiquitin-like protease family profile" evidence="4">
    <location>
        <begin position="21"/>
        <end position="166"/>
    </location>
</feature>
<dbReference type="EMBL" id="CM029039">
    <property type="protein sequence ID" value="KAG2639695.1"/>
    <property type="molecule type" value="Genomic_DNA"/>
</dbReference>
<dbReference type="Gene3D" id="3.40.395.10">
    <property type="entry name" value="Adenoviral Proteinase, Chain A"/>
    <property type="match status" value="1"/>
</dbReference>
<evidence type="ECO:0000259" key="4">
    <source>
        <dbReference type="Pfam" id="PF02902"/>
    </source>
</evidence>
<evidence type="ECO:0000256" key="3">
    <source>
        <dbReference type="ARBA" id="ARBA00022801"/>
    </source>
</evidence>
<evidence type="ECO:0000313" key="6">
    <source>
        <dbReference type="Proteomes" id="UP000823388"/>
    </source>
</evidence>
<dbReference type="InterPro" id="IPR038765">
    <property type="entry name" value="Papain-like_cys_pep_sf"/>
</dbReference>
<keyword evidence="3" id="KW-0378">Hydrolase</keyword>
<comment type="caution">
    <text evidence="5">The sequence shown here is derived from an EMBL/GenBank/DDBJ whole genome shotgun (WGS) entry which is preliminary data.</text>
</comment>
<dbReference type="Proteomes" id="UP000823388">
    <property type="component" value="Chromosome 2K"/>
</dbReference>
<evidence type="ECO:0000256" key="1">
    <source>
        <dbReference type="ARBA" id="ARBA00005234"/>
    </source>
</evidence>
<evidence type="ECO:0000313" key="5">
    <source>
        <dbReference type="EMBL" id="KAG2639695.1"/>
    </source>
</evidence>
<name>A0A8T0VXK7_PANVG</name>
<sequence length="208" mass="24272">MGKDLVAPEQIPKLPTRMRQLHSWYKMQKGKLFGASYLDEDLHKGEGRAWVEFEHLYHFYQQVALDVSIMNLWTIYHHVLLDISLSDSRIKVSDSRKRPLSLIQPVIDVLNKAFAKYRKKSKIHRPFWGDFTIEEAKYILKQPPGNDHCGFYIMHYMHCYTGDCRSAEMNTELDSGELLMGELVALQEELVGWLAYYVVKPGSEYSII</sequence>
<proteinExistence type="inferred from homology"/>
<comment type="similarity">
    <text evidence="1">Belongs to the peptidase C48 family.</text>
</comment>
<dbReference type="Pfam" id="PF02902">
    <property type="entry name" value="Peptidase_C48"/>
    <property type="match status" value="1"/>
</dbReference>
<evidence type="ECO:0000256" key="2">
    <source>
        <dbReference type="ARBA" id="ARBA00022670"/>
    </source>
</evidence>
<keyword evidence="2" id="KW-0645">Protease</keyword>
<keyword evidence="6" id="KW-1185">Reference proteome</keyword>
<protein>
    <recommendedName>
        <fullName evidence="4">Ubiquitin-like protease family profile domain-containing protein</fullName>
    </recommendedName>
</protein>
<gene>
    <name evidence="5" type="ORF">PVAP13_2KG031100</name>
</gene>